<feature type="compositionally biased region" description="Polar residues" evidence="2">
    <location>
        <begin position="936"/>
        <end position="945"/>
    </location>
</feature>
<feature type="transmembrane region" description="Helical" evidence="3">
    <location>
        <begin position="742"/>
        <end position="766"/>
    </location>
</feature>
<dbReference type="RefSeq" id="WP_119144740.1">
    <property type="nucleotide sequence ID" value="NZ_CBCSFL010000038.1"/>
</dbReference>
<dbReference type="InterPro" id="IPR022385">
    <property type="entry name" value="Rhs_assc_core"/>
</dbReference>
<dbReference type="SUPFAM" id="SSF56399">
    <property type="entry name" value="ADP-ribosylation"/>
    <property type="match status" value="1"/>
</dbReference>
<reference evidence="6" key="1">
    <citation type="submission" date="2018-08" db="EMBL/GenBank/DDBJ databases">
        <authorList>
            <person name="Blom J."/>
        </authorList>
    </citation>
    <scope>NUCLEOTIDE SEQUENCE [LARGE SCALE GENOMIC DNA]</scope>
    <source>
        <strain evidence="6">CCOS 865</strain>
    </source>
</reference>
<name>A0A383S085_9PSED</name>
<feature type="domain" description="Teneurin-like YD-shell" evidence="4">
    <location>
        <begin position="125"/>
        <end position="682"/>
    </location>
</feature>
<organism evidence="5 6">
    <name type="scientific">Pseudomonas reidholzensis</name>
    <dbReference type="NCBI Taxonomy" id="1785162"/>
    <lineage>
        <taxon>Bacteria</taxon>
        <taxon>Pseudomonadati</taxon>
        <taxon>Pseudomonadota</taxon>
        <taxon>Gammaproteobacteria</taxon>
        <taxon>Pseudomonadales</taxon>
        <taxon>Pseudomonadaceae</taxon>
        <taxon>Pseudomonas</taxon>
    </lineage>
</organism>
<dbReference type="EMBL" id="UNOZ01000030">
    <property type="protein sequence ID" value="SYX92048.1"/>
    <property type="molecule type" value="Genomic_DNA"/>
</dbReference>
<feature type="transmembrane region" description="Helical" evidence="3">
    <location>
        <begin position="778"/>
        <end position="798"/>
    </location>
</feature>
<keyword evidence="3" id="KW-0812">Transmembrane</keyword>
<evidence type="ECO:0000259" key="4">
    <source>
        <dbReference type="Pfam" id="PF25023"/>
    </source>
</evidence>
<dbReference type="PANTHER" id="PTHR32305">
    <property type="match status" value="1"/>
</dbReference>
<protein>
    <submittedName>
        <fullName evidence="5">YD repeat protein</fullName>
    </submittedName>
</protein>
<keyword evidence="3" id="KW-1133">Transmembrane helix</keyword>
<feature type="compositionally biased region" description="Basic and acidic residues" evidence="2">
    <location>
        <begin position="946"/>
        <end position="956"/>
    </location>
</feature>
<dbReference type="InterPro" id="IPR050708">
    <property type="entry name" value="T6SS_VgrG/RHS"/>
</dbReference>
<evidence type="ECO:0000313" key="5">
    <source>
        <dbReference type="EMBL" id="SYX92048.1"/>
    </source>
</evidence>
<accession>A0A383S085</accession>
<feature type="region of interest" description="Disordered" evidence="2">
    <location>
        <begin position="936"/>
        <end position="956"/>
    </location>
</feature>
<proteinExistence type="predicted"/>
<dbReference type="AlphaFoldDB" id="A0A383S085"/>
<evidence type="ECO:0000256" key="2">
    <source>
        <dbReference type="SAM" id="MobiDB-lite"/>
    </source>
</evidence>
<dbReference type="Pfam" id="PF25023">
    <property type="entry name" value="TEN_YD-shell"/>
    <property type="match status" value="1"/>
</dbReference>
<dbReference type="InterPro" id="IPR056823">
    <property type="entry name" value="TEN-like_YD-shell"/>
</dbReference>
<feature type="region of interest" description="Disordered" evidence="2">
    <location>
        <begin position="863"/>
        <end position="904"/>
    </location>
</feature>
<evidence type="ECO:0000256" key="1">
    <source>
        <dbReference type="ARBA" id="ARBA00022737"/>
    </source>
</evidence>
<feature type="transmembrane region" description="Helical" evidence="3">
    <location>
        <begin position="830"/>
        <end position="848"/>
    </location>
</feature>
<dbReference type="NCBIfam" id="TIGR03696">
    <property type="entry name" value="Rhs_assc_core"/>
    <property type="match status" value="1"/>
</dbReference>
<dbReference type="InterPro" id="IPR006530">
    <property type="entry name" value="YD"/>
</dbReference>
<evidence type="ECO:0000256" key="3">
    <source>
        <dbReference type="SAM" id="Phobius"/>
    </source>
</evidence>
<dbReference type="Proteomes" id="UP000263595">
    <property type="component" value="Unassembled WGS sequence"/>
</dbReference>
<dbReference type="PANTHER" id="PTHR32305:SF15">
    <property type="entry name" value="PROTEIN RHSA-RELATED"/>
    <property type="match status" value="1"/>
</dbReference>
<dbReference type="Gene3D" id="2.180.10.10">
    <property type="entry name" value="RHS repeat-associated core"/>
    <property type="match status" value="2"/>
</dbReference>
<evidence type="ECO:0000313" key="6">
    <source>
        <dbReference type="Proteomes" id="UP000263595"/>
    </source>
</evidence>
<gene>
    <name evidence="5" type="ORF">CCOS865_04328</name>
</gene>
<dbReference type="NCBIfam" id="TIGR01643">
    <property type="entry name" value="YD_repeat_2x"/>
    <property type="match status" value="2"/>
</dbReference>
<keyword evidence="6" id="KW-1185">Reference proteome</keyword>
<dbReference type="OrthoDB" id="5862074at2"/>
<keyword evidence="1" id="KW-0677">Repeat</keyword>
<sequence length="956" mass="102838">MLEASAQRFCTTLEQAYNALGQKVTETHLDWLQTEEPMPLKSTFMFDDWGLPYSTLGPDGVTQYQVLNPLGTPEHRGPILRSWRQSAGTAPQISGMTETWLNLFEKPEQVRRLGADQSLSASRSFTYDGLGRCLSQTDERGNSTAFSYDAWGRMLTSTLPDNTLLERAYAAHSSADLPISLSVTPANTALPRQVVGTQAFDGLDQLTEVCTGGRCETYVYSPGQSRAAQKITAAGEVIDYTYQLSLTDEPTSSRVHDDNATFDYDPQSANLTYASNEKGSRQYDYNQANQLTAEHWTDPSGTCRSTLHASSLQDRLISRTDDLGKVTAHAYDAQGRLSITTQGQLKVTQTYDLLSRTRQTTTQDLSNKSTLVTTVDYDDHDQEIKRTLQLDNTPERVVVQSWLKDGLLERRTLSEAGTTLLDETFFYDTRGRLSRHACTGTELPKDALGREIASQVFRLDAYDNMTLTVTTFADRTTEQTRFTYTNAEDPCQLTGITYTPKRATPDPTFDYDANGNLLTDPQGRSLSYDSQGRLLAVHDSSGQALGQYQYDSHGELFGARLGAEDERLLMYEGDRLSLAIRGALRTEYLYQGSEPVAEQHSDAQSNTLLLQANASGSVIAESQQGALRSARFSAYGERTADPAMRGGLGFNGEMLDPASGCYLLGRGYRAYNPEIKRFHSPDSFSPFGSGGLNSYGYCLGNPITFRDPTGHSAIGWSGRLRAPDEDVIAGLGKGGGSGAMPWVYLGVAVIFTIISIGTAAGAIYTLSAEMAAASAVEAAVVGTAIAGAVSAAAVKAAVATTVATLSLAATISQGIAVGGSNETAGKVAEYLGYATAAVTIGAMARSVGRGVMSLVKRLAGRGPKVTPTNLAPTAGGGAGFRNPLANPTGSTAAPKSASLPVRPSKPLISKATPIVRKAASATAGIQSPFRAFLDQTQMSRQQSDIQQDHLRFRARG</sequence>
<keyword evidence="3" id="KW-0472">Membrane</keyword>